<dbReference type="InterPro" id="IPR051093">
    <property type="entry name" value="Neuroligin/BSAL"/>
</dbReference>
<dbReference type="Gene3D" id="3.40.50.1820">
    <property type="entry name" value="alpha/beta hydrolase"/>
    <property type="match status" value="1"/>
</dbReference>
<dbReference type="InParanoid" id="T1IA08"/>
<protein>
    <submittedName>
        <fullName evidence="4">COesterase domain-containing protein</fullName>
    </submittedName>
</protein>
<proteinExistence type="inferred from homology"/>
<dbReference type="HOGENOM" id="CLU_2641199_0_0_1"/>
<name>T1IA08_RHOPR</name>
<evidence type="ECO:0000259" key="3">
    <source>
        <dbReference type="Pfam" id="PF00135"/>
    </source>
</evidence>
<dbReference type="InterPro" id="IPR002018">
    <property type="entry name" value="CarbesteraseB"/>
</dbReference>
<keyword evidence="2" id="KW-0325">Glycoprotein</keyword>
<organism evidence="4 5">
    <name type="scientific">Rhodnius prolixus</name>
    <name type="common">Triatomid bug</name>
    <dbReference type="NCBI Taxonomy" id="13249"/>
    <lineage>
        <taxon>Eukaryota</taxon>
        <taxon>Metazoa</taxon>
        <taxon>Ecdysozoa</taxon>
        <taxon>Arthropoda</taxon>
        <taxon>Hexapoda</taxon>
        <taxon>Insecta</taxon>
        <taxon>Pterygota</taxon>
        <taxon>Neoptera</taxon>
        <taxon>Paraneoptera</taxon>
        <taxon>Hemiptera</taxon>
        <taxon>Heteroptera</taxon>
        <taxon>Panheteroptera</taxon>
        <taxon>Cimicomorpha</taxon>
        <taxon>Reduviidae</taxon>
        <taxon>Triatominae</taxon>
        <taxon>Rhodnius</taxon>
    </lineage>
</organism>
<accession>T1IA08</accession>
<evidence type="ECO:0000256" key="2">
    <source>
        <dbReference type="ARBA" id="ARBA00023180"/>
    </source>
</evidence>
<evidence type="ECO:0000313" key="4">
    <source>
        <dbReference type="EnsemblMetazoa" id="RPRC013129-PA"/>
    </source>
</evidence>
<comment type="similarity">
    <text evidence="1">Belongs to the type-B carboxylesterase/lipase family.</text>
</comment>
<dbReference type="InterPro" id="IPR029058">
    <property type="entry name" value="AB_hydrolase_fold"/>
</dbReference>
<dbReference type="EMBL" id="ACPB03025381">
    <property type="status" value="NOT_ANNOTATED_CDS"/>
    <property type="molecule type" value="Genomic_DNA"/>
</dbReference>
<dbReference type="PANTHER" id="PTHR43903">
    <property type="entry name" value="NEUROLIGIN"/>
    <property type="match status" value="1"/>
</dbReference>
<dbReference type="Proteomes" id="UP000015103">
    <property type="component" value="Unassembled WGS sequence"/>
</dbReference>
<dbReference type="STRING" id="13249.T1IA08"/>
<dbReference type="eggNOG" id="KOG1516">
    <property type="taxonomic scope" value="Eukaryota"/>
</dbReference>
<dbReference type="AlphaFoldDB" id="T1IA08"/>
<dbReference type="VEuPathDB" id="VectorBase:RPRC013129"/>
<sequence length="77" mass="8757">MGARGIEAPYAVMVYLHGESYEWNSGNHYDGRVLASFGHVIFITVNFRLGLLGFWQLFHNKAKVVEVDKEGLQTKDK</sequence>
<evidence type="ECO:0000313" key="5">
    <source>
        <dbReference type="Proteomes" id="UP000015103"/>
    </source>
</evidence>
<dbReference type="Pfam" id="PF00135">
    <property type="entry name" value="COesterase"/>
    <property type="match status" value="1"/>
</dbReference>
<dbReference type="SUPFAM" id="SSF53474">
    <property type="entry name" value="alpha/beta-Hydrolases"/>
    <property type="match status" value="1"/>
</dbReference>
<reference evidence="4" key="1">
    <citation type="submission" date="2015-05" db="UniProtKB">
        <authorList>
            <consortium name="EnsemblMetazoa"/>
        </authorList>
    </citation>
    <scope>IDENTIFICATION</scope>
</reference>
<keyword evidence="5" id="KW-1185">Reference proteome</keyword>
<feature type="domain" description="Carboxylesterase type B" evidence="3">
    <location>
        <begin position="10"/>
        <end position="59"/>
    </location>
</feature>
<dbReference type="EnsemblMetazoa" id="RPRC013129-RA">
    <property type="protein sequence ID" value="RPRC013129-PA"/>
    <property type="gene ID" value="RPRC013129"/>
</dbReference>
<evidence type="ECO:0000256" key="1">
    <source>
        <dbReference type="ARBA" id="ARBA00005964"/>
    </source>
</evidence>